<name>A0A0P0RPN3_9BURK</name>
<sequence>MKLLRYGPEGHEKPGLLDEQGAIRDASSLCADYTPAFFADGGIETLRGADLARLPVVEGRPRLGSCIAQPGNFVAIGLNYVQHAIETNAPIPAEPIIFNKAPSCLSGPNDPVILPRGSTKCDWEVEIALVMGRRALYVPEETALDYVAGYCVCNDVSEREMQLEHGGQWVKGKMFPTFGPLGPWLVTPDEIDDVQNLGLWLELNGKRIQDSSTSDMIFRLATIVSYVSRHVLLQPGDVITTGTPPGVGLGMKPERFLKPGDVMELGVQGLGTQKQTVLAFEDSALA</sequence>
<dbReference type="FunFam" id="3.90.850.10:FF:000002">
    <property type="entry name" value="2-hydroxyhepta-2,4-diene-1,7-dioate isomerase"/>
    <property type="match status" value="1"/>
</dbReference>
<gene>
    <name evidence="6" type="ORF">K788_0006987</name>
</gene>
<dbReference type="Proteomes" id="UP000019146">
    <property type="component" value="Plasmid unnamed"/>
</dbReference>
<evidence type="ECO:0000256" key="4">
    <source>
        <dbReference type="ARBA" id="ARBA00022801"/>
    </source>
</evidence>
<evidence type="ECO:0000313" key="7">
    <source>
        <dbReference type="Proteomes" id="UP000019146"/>
    </source>
</evidence>
<evidence type="ECO:0000259" key="5">
    <source>
        <dbReference type="Pfam" id="PF01557"/>
    </source>
</evidence>
<dbReference type="GO" id="GO:0016853">
    <property type="term" value="F:isomerase activity"/>
    <property type="evidence" value="ECO:0007669"/>
    <property type="project" value="UniProtKB-KW"/>
</dbReference>
<comment type="similarity">
    <text evidence="2">Belongs to the FAH family.</text>
</comment>
<accession>A0A0P0RPN3</accession>
<dbReference type="KEGG" id="bcai:K788_0006987"/>
<organism evidence="6 7">
    <name type="scientific">Paraburkholderia caribensis MBA4</name>
    <dbReference type="NCBI Taxonomy" id="1323664"/>
    <lineage>
        <taxon>Bacteria</taxon>
        <taxon>Pseudomonadati</taxon>
        <taxon>Pseudomonadota</taxon>
        <taxon>Betaproteobacteria</taxon>
        <taxon>Burkholderiales</taxon>
        <taxon>Burkholderiaceae</taxon>
        <taxon>Paraburkholderia</taxon>
    </lineage>
</organism>
<evidence type="ECO:0000256" key="2">
    <source>
        <dbReference type="ARBA" id="ARBA00010211"/>
    </source>
</evidence>
<dbReference type="GO" id="GO:0019752">
    <property type="term" value="P:carboxylic acid metabolic process"/>
    <property type="evidence" value="ECO:0007669"/>
    <property type="project" value="UniProtKB-ARBA"/>
</dbReference>
<dbReference type="RefSeq" id="WP_035993342.1">
    <property type="nucleotide sequence ID" value="NZ_CP012748.1"/>
</dbReference>
<evidence type="ECO:0000256" key="1">
    <source>
        <dbReference type="ARBA" id="ARBA00001946"/>
    </source>
</evidence>
<dbReference type="InterPro" id="IPR011234">
    <property type="entry name" value="Fumarylacetoacetase-like_C"/>
</dbReference>
<comment type="cofactor">
    <cofactor evidence="1">
        <name>Mg(2+)</name>
        <dbReference type="ChEBI" id="CHEBI:18420"/>
    </cofactor>
</comment>
<geneLocation type="plasmid" evidence="7"/>
<dbReference type="EMBL" id="CP012748">
    <property type="protein sequence ID" value="ALL70914.1"/>
    <property type="molecule type" value="Genomic_DNA"/>
</dbReference>
<feature type="domain" description="Fumarylacetoacetase-like C-terminal" evidence="5">
    <location>
        <begin position="73"/>
        <end position="277"/>
    </location>
</feature>
<keyword evidence="4" id="KW-0378">Hydrolase</keyword>
<keyword evidence="6" id="KW-0413">Isomerase</keyword>
<dbReference type="Gene3D" id="3.90.850.10">
    <property type="entry name" value="Fumarylacetoacetase-like, C-terminal domain"/>
    <property type="match status" value="1"/>
</dbReference>
<dbReference type="InterPro" id="IPR051121">
    <property type="entry name" value="FAH"/>
</dbReference>
<dbReference type="SUPFAM" id="SSF56529">
    <property type="entry name" value="FAH"/>
    <property type="match status" value="1"/>
</dbReference>
<dbReference type="GO" id="GO:0046872">
    <property type="term" value="F:metal ion binding"/>
    <property type="evidence" value="ECO:0007669"/>
    <property type="project" value="UniProtKB-KW"/>
</dbReference>
<dbReference type="PANTHER" id="PTHR42796">
    <property type="entry name" value="FUMARYLACETOACETATE HYDROLASE DOMAIN-CONTAINING PROTEIN 2A-RELATED"/>
    <property type="match status" value="1"/>
</dbReference>
<protein>
    <submittedName>
        <fullName evidence="6">2-hydroxyhepta-2,4-diene-1,7-dioate isomerase</fullName>
    </submittedName>
</protein>
<proteinExistence type="inferred from homology"/>
<reference evidence="6 7" key="1">
    <citation type="journal article" date="2014" name="Genome Announc.">
        <title>Draft Genome Sequence of the Haloacid-Degrading Burkholderia caribensis Strain MBA4.</title>
        <authorList>
            <person name="Pan Y."/>
            <person name="Kong K.F."/>
            <person name="Tsang J.S."/>
        </authorList>
    </citation>
    <scope>NUCLEOTIDE SEQUENCE [LARGE SCALE GENOMIC DNA]</scope>
    <source>
        <strain evidence="6 7">MBA4</strain>
        <plasmid evidence="7">Plasmid</plasmid>
    </source>
</reference>
<dbReference type="GO" id="GO:0016787">
    <property type="term" value="F:hydrolase activity"/>
    <property type="evidence" value="ECO:0007669"/>
    <property type="project" value="UniProtKB-KW"/>
</dbReference>
<dbReference type="Pfam" id="PF01557">
    <property type="entry name" value="FAA_hydrolase"/>
    <property type="match status" value="1"/>
</dbReference>
<evidence type="ECO:0000256" key="3">
    <source>
        <dbReference type="ARBA" id="ARBA00022723"/>
    </source>
</evidence>
<keyword evidence="3" id="KW-0479">Metal-binding</keyword>
<dbReference type="GeneID" id="69974326"/>
<dbReference type="PANTHER" id="PTHR42796:SF4">
    <property type="entry name" value="FUMARYLACETOACETATE HYDROLASE DOMAIN-CONTAINING PROTEIN 2A"/>
    <property type="match status" value="1"/>
</dbReference>
<evidence type="ECO:0000313" key="6">
    <source>
        <dbReference type="EMBL" id="ALL70914.1"/>
    </source>
</evidence>
<keyword evidence="6" id="KW-0614">Plasmid</keyword>
<dbReference type="AlphaFoldDB" id="A0A0P0RPN3"/>
<dbReference type="InterPro" id="IPR036663">
    <property type="entry name" value="Fumarylacetoacetase_C_sf"/>
</dbReference>